<accession>A0ABU3K6P8</accession>
<organism evidence="2 3">
    <name type="scientific">Candidatus Nitronereus thalassa</name>
    <dbReference type="NCBI Taxonomy" id="3020898"/>
    <lineage>
        <taxon>Bacteria</taxon>
        <taxon>Pseudomonadati</taxon>
        <taxon>Nitrospirota</taxon>
        <taxon>Nitrospiria</taxon>
        <taxon>Nitrospirales</taxon>
        <taxon>Nitrospiraceae</taxon>
        <taxon>Candidatus Nitronereus</taxon>
    </lineage>
</organism>
<feature type="domain" description="Glycine-zipper-containing OmpA-like membrane" evidence="1">
    <location>
        <begin position="72"/>
        <end position="114"/>
    </location>
</feature>
<comment type="caution">
    <text evidence="2">The sequence shown here is derived from an EMBL/GenBank/DDBJ whole genome shotgun (WGS) entry which is preliminary data.</text>
</comment>
<dbReference type="Proteomes" id="UP001250932">
    <property type="component" value="Unassembled WGS sequence"/>
</dbReference>
<dbReference type="EMBL" id="JAQOUE010000001">
    <property type="protein sequence ID" value="MDT7042109.1"/>
    <property type="molecule type" value="Genomic_DNA"/>
</dbReference>
<evidence type="ECO:0000313" key="2">
    <source>
        <dbReference type="EMBL" id="MDT7042109.1"/>
    </source>
</evidence>
<evidence type="ECO:0000313" key="3">
    <source>
        <dbReference type="Proteomes" id="UP001250932"/>
    </source>
</evidence>
<dbReference type="InterPro" id="IPR025693">
    <property type="entry name" value="Gly-zipper_OmpA-like_dom"/>
</dbReference>
<name>A0ABU3K6P8_9BACT</name>
<gene>
    <name evidence="2" type="ORF">PPG34_07070</name>
</gene>
<dbReference type="Pfam" id="PF13436">
    <property type="entry name" value="Gly-zipper_OmpA"/>
    <property type="match status" value="1"/>
</dbReference>
<dbReference type="RefSeq" id="WP_313832470.1">
    <property type="nucleotide sequence ID" value="NZ_JAQOUE010000001.1"/>
</dbReference>
<keyword evidence="3" id="KW-1185">Reference proteome</keyword>
<proteinExistence type="predicted"/>
<protein>
    <submittedName>
        <fullName evidence="2">Glycine zipper family protein</fullName>
    </submittedName>
</protein>
<reference evidence="2 3" key="1">
    <citation type="journal article" date="2023" name="ISME J.">
        <title>Cultivation and genomic characterization of novel and ubiquitous marine nitrite-oxidizing bacteria from the Nitrospirales.</title>
        <authorList>
            <person name="Mueller A.J."/>
            <person name="Daebeler A."/>
            <person name="Herbold C.W."/>
            <person name="Kirkegaard R.H."/>
            <person name="Daims H."/>
        </authorList>
    </citation>
    <scope>NUCLEOTIDE SEQUENCE [LARGE SCALE GENOMIC DNA]</scope>
    <source>
        <strain evidence="2 3">EB</strain>
    </source>
</reference>
<sequence length="145" mass="14925">MLSTFTKSTFRQKLLIALLALLLWGCAGPQPVLYPNAHYEGVGQEQAERDIAECRELADAHTSSPNQGQEIAQGTAVGAGVGATSGAVIGAIQGSAGKGAAVGAAAGATGGFLRSMLRGSGPSQTYKNFVNTCLKERGYKPIGWE</sequence>
<evidence type="ECO:0000259" key="1">
    <source>
        <dbReference type="Pfam" id="PF13436"/>
    </source>
</evidence>